<proteinExistence type="predicted"/>
<dbReference type="AlphaFoldDB" id="A0A518N272"/>
<dbReference type="GO" id="GO:0016747">
    <property type="term" value="F:acyltransferase activity, transferring groups other than amino-acyl groups"/>
    <property type="evidence" value="ECO:0007669"/>
    <property type="project" value="InterPro"/>
</dbReference>
<dbReference type="InterPro" id="IPR000182">
    <property type="entry name" value="GNAT_dom"/>
</dbReference>
<dbReference type="Proteomes" id="UP000316584">
    <property type="component" value="Chromosome"/>
</dbReference>
<organism evidence="2 3">
    <name type="scientific">Luteimonas granuli</name>
    <dbReference type="NCBI Taxonomy" id="1176533"/>
    <lineage>
        <taxon>Bacteria</taxon>
        <taxon>Pseudomonadati</taxon>
        <taxon>Pseudomonadota</taxon>
        <taxon>Gammaproteobacteria</taxon>
        <taxon>Lysobacterales</taxon>
        <taxon>Lysobacteraceae</taxon>
        <taxon>Luteimonas</taxon>
    </lineage>
</organism>
<dbReference type="InterPro" id="IPR016181">
    <property type="entry name" value="Acyl_CoA_acyltransferase"/>
</dbReference>
<dbReference type="SUPFAM" id="SSF55729">
    <property type="entry name" value="Acyl-CoA N-acyltransferases (Nat)"/>
    <property type="match status" value="1"/>
</dbReference>
<accession>A0A518N272</accession>
<dbReference type="EMBL" id="CP042218">
    <property type="protein sequence ID" value="QDW66004.1"/>
    <property type="molecule type" value="Genomic_DNA"/>
</dbReference>
<reference evidence="2 3" key="1">
    <citation type="submission" date="2019-07" db="EMBL/GenBank/DDBJ databases">
        <title>Full genome sequence of Luteimonas sp. Gr-4.</title>
        <authorList>
            <person name="Im W.-T."/>
        </authorList>
    </citation>
    <scope>NUCLEOTIDE SEQUENCE [LARGE SCALE GENOMIC DNA]</scope>
    <source>
        <strain evidence="2 3">Gr-4</strain>
    </source>
</reference>
<name>A0A518N272_9GAMM</name>
<evidence type="ECO:0000259" key="1">
    <source>
        <dbReference type="PROSITE" id="PS51186"/>
    </source>
</evidence>
<evidence type="ECO:0000313" key="3">
    <source>
        <dbReference type="Proteomes" id="UP000316584"/>
    </source>
</evidence>
<gene>
    <name evidence="2" type="ORF">FPZ22_03095</name>
</gene>
<keyword evidence="2" id="KW-0808">Transferase</keyword>
<evidence type="ECO:0000313" key="2">
    <source>
        <dbReference type="EMBL" id="QDW66004.1"/>
    </source>
</evidence>
<dbReference type="OrthoDB" id="7057406at2"/>
<feature type="domain" description="N-acetyltransferase" evidence="1">
    <location>
        <begin position="36"/>
        <end position="192"/>
    </location>
</feature>
<dbReference type="KEGG" id="lug:FPZ22_03095"/>
<dbReference type="Gene3D" id="3.40.630.30">
    <property type="match status" value="1"/>
</dbReference>
<keyword evidence="3" id="KW-1185">Reference proteome</keyword>
<dbReference type="PROSITE" id="PS51186">
    <property type="entry name" value="GNAT"/>
    <property type="match status" value="1"/>
</dbReference>
<sequence length="206" mass="21868">MCRSASLLACQHPGHGCEKPPPPWHEELRLRNGLDVLVRPIRPEDAPVLSAGFELLEPRETARHLLRGARSVDADDASHLAQPDARTTFTLVVAERLPPGEAMISALGHATIAADAREARFTLLVGRNVAGMGLGRHLLRRVVRWARGKRLAAVHGDVPEGNGPLMDLALSMGFGVVEGADPGFVRVRLPLAAATPVVVGADGPPG</sequence>
<protein>
    <submittedName>
        <fullName evidence="2">GNAT family N-acetyltransferase</fullName>
    </submittedName>
</protein>
<dbReference type="Pfam" id="PF00583">
    <property type="entry name" value="Acetyltransf_1"/>
    <property type="match status" value="1"/>
</dbReference>